<evidence type="ECO:0000313" key="3">
    <source>
        <dbReference type="EMBL" id="VWC12281.1"/>
    </source>
</evidence>
<reference evidence="3 4" key="1">
    <citation type="submission" date="2019-09" db="EMBL/GenBank/DDBJ databases">
        <authorList>
            <person name="Depoorter E."/>
        </authorList>
    </citation>
    <scope>NUCLEOTIDE SEQUENCE [LARGE SCALE GENOMIC DNA]</scope>
    <source>
        <strain evidence="3">LMG 24064</strain>
    </source>
</reference>
<dbReference type="EMBL" id="CABVPL010000054">
    <property type="protein sequence ID" value="VWC12281.1"/>
    <property type="molecule type" value="Genomic_DNA"/>
</dbReference>
<evidence type="ECO:0000256" key="1">
    <source>
        <dbReference type="SAM" id="MobiDB-lite"/>
    </source>
</evidence>
<name>A0A6P2PYI6_9BURK</name>
<protein>
    <submittedName>
        <fullName evidence="3">Purine nucleoside phosphorylase</fullName>
    </submittedName>
</protein>
<sequence>MKPALFVVVLAGAPSAPVVSFAQSNAAPSTRAEVVAQLGQLERAGYQPLKNRYPDDIRAAEARLERASGIGADAGAASASGRPAAAAPGGGTAATRGR</sequence>
<feature type="signal peptide" evidence="2">
    <location>
        <begin position="1"/>
        <end position="22"/>
    </location>
</feature>
<gene>
    <name evidence="3" type="ORF">BLA24064_05357</name>
</gene>
<dbReference type="InterPro" id="IPR025421">
    <property type="entry name" value="DUF4148"/>
</dbReference>
<dbReference type="Pfam" id="PF13663">
    <property type="entry name" value="DUF4148"/>
    <property type="match status" value="1"/>
</dbReference>
<keyword evidence="2" id="KW-0732">Signal</keyword>
<evidence type="ECO:0000256" key="2">
    <source>
        <dbReference type="SAM" id="SignalP"/>
    </source>
</evidence>
<organism evidence="3 4">
    <name type="scientific">Burkholderia latens</name>
    <dbReference type="NCBI Taxonomy" id="488446"/>
    <lineage>
        <taxon>Bacteria</taxon>
        <taxon>Pseudomonadati</taxon>
        <taxon>Pseudomonadota</taxon>
        <taxon>Betaproteobacteria</taxon>
        <taxon>Burkholderiales</taxon>
        <taxon>Burkholderiaceae</taxon>
        <taxon>Burkholderia</taxon>
        <taxon>Burkholderia cepacia complex</taxon>
    </lineage>
</organism>
<accession>A0A6P2PYI6</accession>
<feature type="chain" id="PRO_5027044732" evidence="2">
    <location>
        <begin position="23"/>
        <end position="98"/>
    </location>
</feature>
<dbReference type="RefSeq" id="WP_174904915.1">
    <property type="nucleotide sequence ID" value="NZ_CABVPL010000054.1"/>
</dbReference>
<feature type="region of interest" description="Disordered" evidence="1">
    <location>
        <begin position="72"/>
        <end position="98"/>
    </location>
</feature>
<evidence type="ECO:0000313" key="4">
    <source>
        <dbReference type="Proteomes" id="UP000494222"/>
    </source>
</evidence>
<proteinExistence type="predicted"/>
<dbReference type="GeneID" id="99792649"/>
<dbReference type="AlphaFoldDB" id="A0A6P2PYI6"/>
<dbReference type="Proteomes" id="UP000494222">
    <property type="component" value="Unassembled WGS sequence"/>
</dbReference>